<dbReference type="Gene3D" id="3.40.250.10">
    <property type="entry name" value="Rhodanese-like domain"/>
    <property type="match status" value="1"/>
</dbReference>
<keyword evidence="1" id="KW-1133">Transmembrane helix</keyword>
<gene>
    <name evidence="3" type="ORF">Cha6605_0974</name>
</gene>
<name>K9UDD7_CHAP6</name>
<evidence type="ECO:0000313" key="4">
    <source>
        <dbReference type="Proteomes" id="UP000010366"/>
    </source>
</evidence>
<dbReference type="PANTHER" id="PTHR44086:SF10">
    <property type="entry name" value="THIOSULFATE SULFURTRANSFERASE_RHODANESE-LIKE DOMAIN-CONTAINING PROTEIN 3"/>
    <property type="match status" value="1"/>
</dbReference>
<dbReference type="SUPFAM" id="SSF52821">
    <property type="entry name" value="Rhodanese/Cell cycle control phosphatase"/>
    <property type="match status" value="1"/>
</dbReference>
<dbReference type="Pfam" id="PF11127">
    <property type="entry name" value="YgaP-like_TM"/>
    <property type="match status" value="1"/>
</dbReference>
<dbReference type="Pfam" id="PF00581">
    <property type="entry name" value="Rhodanese"/>
    <property type="match status" value="1"/>
</dbReference>
<dbReference type="CDD" id="cd00158">
    <property type="entry name" value="RHOD"/>
    <property type="match status" value="1"/>
</dbReference>
<sequence length="188" mass="20333">MTTQNSPIQLKNSVEDRLKLVDAKTLKEWVDLDAVVLVDVREPAEHAGEHIPSSISFPLSKFDPAQIPHDPDKKLVLYCRTSNRSQQAAQKLLDAGHQEVAHLSGGIGDWKEQGLPTKVNKNAPISLMRQVQIVAGSLVFTGTMLGAFVSPAFLILSGFVGAGLMFAGITDTCALAMLLAKLPYNQKS</sequence>
<dbReference type="RefSeq" id="WP_015158416.1">
    <property type="nucleotide sequence ID" value="NC_019697.1"/>
</dbReference>
<dbReference type="OrthoDB" id="9792975at2"/>
<keyword evidence="3" id="KW-0808">Transferase</keyword>
<feature type="domain" description="Rhodanese" evidence="2">
    <location>
        <begin position="31"/>
        <end position="119"/>
    </location>
</feature>
<dbReference type="GO" id="GO:0004792">
    <property type="term" value="F:thiosulfate-cyanide sulfurtransferase activity"/>
    <property type="evidence" value="ECO:0007669"/>
    <property type="project" value="TreeGrafter"/>
</dbReference>
<dbReference type="HOGENOM" id="CLU_107126_1_0_3"/>
<dbReference type="InterPro" id="IPR001763">
    <property type="entry name" value="Rhodanese-like_dom"/>
</dbReference>
<organism evidence="3 4">
    <name type="scientific">Chamaesiphon minutus (strain ATCC 27169 / PCC 6605)</name>
    <dbReference type="NCBI Taxonomy" id="1173020"/>
    <lineage>
        <taxon>Bacteria</taxon>
        <taxon>Bacillati</taxon>
        <taxon>Cyanobacteriota</taxon>
        <taxon>Cyanophyceae</taxon>
        <taxon>Gomontiellales</taxon>
        <taxon>Chamaesiphonaceae</taxon>
        <taxon>Chamaesiphon</taxon>
    </lineage>
</organism>
<evidence type="ECO:0000256" key="1">
    <source>
        <dbReference type="SAM" id="Phobius"/>
    </source>
</evidence>
<keyword evidence="4" id="KW-1185">Reference proteome</keyword>
<accession>K9UDD7</accession>
<evidence type="ECO:0000313" key="3">
    <source>
        <dbReference type="EMBL" id="AFY92224.1"/>
    </source>
</evidence>
<dbReference type="InterPro" id="IPR021309">
    <property type="entry name" value="YgaP-like_TM"/>
</dbReference>
<feature type="transmembrane region" description="Helical" evidence="1">
    <location>
        <begin position="159"/>
        <end position="180"/>
    </location>
</feature>
<dbReference type="Proteomes" id="UP000010366">
    <property type="component" value="Chromosome"/>
</dbReference>
<dbReference type="SMART" id="SM00450">
    <property type="entry name" value="RHOD"/>
    <property type="match status" value="1"/>
</dbReference>
<dbReference type="eggNOG" id="COG0607">
    <property type="taxonomic scope" value="Bacteria"/>
</dbReference>
<dbReference type="STRING" id="1173020.Cha6605_0974"/>
<evidence type="ECO:0000259" key="2">
    <source>
        <dbReference type="PROSITE" id="PS50206"/>
    </source>
</evidence>
<dbReference type="PANTHER" id="PTHR44086">
    <property type="entry name" value="THIOSULFATE SULFURTRANSFERASE RDL2, MITOCHONDRIAL-RELATED"/>
    <property type="match status" value="1"/>
</dbReference>
<dbReference type="Gene3D" id="6.10.140.1340">
    <property type="match status" value="1"/>
</dbReference>
<dbReference type="InterPro" id="IPR036873">
    <property type="entry name" value="Rhodanese-like_dom_sf"/>
</dbReference>
<dbReference type="PATRIC" id="fig|1173020.3.peg.1137"/>
<dbReference type="AlphaFoldDB" id="K9UDD7"/>
<dbReference type="KEGG" id="cmp:Cha6605_0974"/>
<keyword evidence="1" id="KW-0812">Transmembrane</keyword>
<dbReference type="EMBL" id="CP003600">
    <property type="protein sequence ID" value="AFY92224.1"/>
    <property type="molecule type" value="Genomic_DNA"/>
</dbReference>
<feature type="transmembrane region" description="Helical" evidence="1">
    <location>
        <begin position="131"/>
        <end position="153"/>
    </location>
</feature>
<protein>
    <submittedName>
        <fullName evidence="3">Rhodanese-related sulfurtransferase</fullName>
    </submittedName>
</protein>
<reference evidence="3 4" key="1">
    <citation type="submission" date="2012-05" db="EMBL/GenBank/DDBJ databases">
        <title>Finished chromosome of genome of Chamaesiphon sp. PCC 6605.</title>
        <authorList>
            <consortium name="US DOE Joint Genome Institute"/>
            <person name="Gugger M."/>
            <person name="Coursin T."/>
            <person name="Rippka R."/>
            <person name="Tandeau De Marsac N."/>
            <person name="Huntemann M."/>
            <person name="Wei C.-L."/>
            <person name="Han J."/>
            <person name="Detter J.C."/>
            <person name="Han C."/>
            <person name="Tapia R."/>
            <person name="Chen A."/>
            <person name="Kyrpides N."/>
            <person name="Mavromatis K."/>
            <person name="Markowitz V."/>
            <person name="Szeto E."/>
            <person name="Ivanova N."/>
            <person name="Pagani I."/>
            <person name="Pati A."/>
            <person name="Goodwin L."/>
            <person name="Nordberg H.P."/>
            <person name="Cantor M.N."/>
            <person name="Hua S.X."/>
            <person name="Woyke T."/>
            <person name="Kerfeld C.A."/>
        </authorList>
    </citation>
    <scope>NUCLEOTIDE SEQUENCE [LARGE SCALE GENOMIC DNA]</scope>
    <source>
        <strain evidence="4">ATCC 27169 / PCC 6605</strain>
    </source>
</reference>
<keyword evidence="1" id="KW-0472">Membrane</keyword>
<dbReference type="PROSITE" id="PS50206">
    <property type="entry name" value="RHODANESE_3"/>
    <property type="match status" value="1"/>
</dbReference>
<proteinExistence type="predicted"/>